<feature type="transmembrane region" description="Helical" evidence="5">
    <location>
        <begin position="73"/>
        <end position="90"/>
    </location>
</feature>
<dbReference type="Proteomes" id="UP000716291">
    <property type="component" value="Unassembled WGS sequence"/>
</dbReference>
<reference evidence="6" key="1">
    <citation type="journal article" date="2020" name="Microb. Genom.">
        <title>Genetic diversity of clinical and environmental Mucorales isolates obtained from an investigation of mucormycosis cases among solid organ transplant recipients.</title>
        <authorList>
            <person name="Nguyen M.H."/>
            <person name="Kaul D."/>
            <person name="Muto C."/>
            <person name="Cheng S.J."/>
            <person name="Richter R.A."/>
            <person name="Bruno V.M."/>
            <person name="Liu G."/>
            <person name="Beyhan S."/>
            <person name="Sundermann A.J."/>
            <person name="Mounaud S."/>
            <person name="Pasculle A.W."/>
            <person name="Nierman W.C."/>
            <person name="Driscoll E."/>
            <person name="Cumbie R."/>
            <person name="Clancy C.J."/>
            <person name="Dupont C.L."/>
        </authorList>
    </citation>
    <scope>NUCLEOTIDE SEQUENCE</scope>
    <source>
        <strain evidence="6">GL11</strain>
    </source>
</reference>
<sequence length="317" mass="35720">MNLLNNVPSLTKALVSSVFCLSTVSFIYIYRLRLEQETDQIPLSICPYIGLLPGFAFYAPWTFLTASFYESNIFTLVFSIVVLLFCGKYLERAWGSKELLKFIIISAVLSNLVTWFGLLFTFYITGDDSNLYQIQINGMSGVFSAFLVAFKHLVPEHRLAILGGKLSIRVKNLLGVATAAINVGWVIGWIYIRFFKYQDGIQGDQSEAFAIHTFFPEFLHPLIIFISNIVYDLLVKIKCCKPGSRTYRDLELGHTTPLPGSARAEAERRRALALKALDMRLSKSPTQLTSETLVENNNSVIFDADENNKPIQPESTK</sequence>
<feature type="transmembrane region" description="Helical" evidence="5">
    <location>
        <begin position="42"/>
        <end position="61"/>
    </location>
</feature>
<dbReference type="GO" id="GO:0005794">
    <property type="term" value="C:Golgi apparatus"/>
    <property type="evidence" value="ECO:0007669"/>
    <property type="project" value="TreeGrafter"/>
</dbReference>
<dbReference type="PANTHER" id="PTHR13377:SF3">
    <property type="entry name" value="TRANSMEMBRANE PROTEIN 115"/>
    <property type="match status" value="1"/>
</dbReference>
<keyword evidence="3 5" id="KW-1133">Transmembrane helix</keyword>
<dbReference type="EMBL" id="JAANQT010000875">
    <property type="protein sequence ID" value="KAG1307840.1"/>
    <property type="molecule type" value="Genomic_DNA"/>
</dbReference>
<evidence type="ECO:0000256" key="4">
    <source>
        <dbReference type="ARBA" id="ARBA00023136"/>
    </source>
</evidence>
<dbReference type="SMART" id="SM01160">
    <property type="entry name" value="DUF1751"/>
    <property type="match status" value="1"/>
</dbReference>
<dbReference type="GO" id="GO:0016020">
    <property type="term" value="C:membrane"/>
    <property type="evidence" value="ECO:0007669"/>
    <property type="project" value="UniProtKB-SubCell"/>
</dbReference>
<dbReference type="SUPFAM" id="SSF144091">
    <property type="entry name" value="Rhomboid-like"/>
    <property type="match status" value="1"/>
</dbReference>
<keyword evidence="7" id="KW-1185">Reference proteome</keyword>
<accession>A0A9P6X8K6</accession>
<dbReference type="PANTHER" id="PTHR13377">
    <property type="entry name" value="PLACENTAL PROTEIN 6"/>
    <property type="match status" value="1"/>
</dbReference>
<gene>
    <name evidence="6" type="ORF">G6F64_006503</name>
</gene>
<feature type="transmembrane region" description="Helical" evidence="5">
    <location>
        <begin position="131"/>
        <end position="153"/>
    </location>
</feature>
<keyword evidence="4 5" id="KW-0472">Membrane</keyword>
<protein>
    <submittedName>
        <fullName evidence="6">Uncharacterized protein</fullName>
    </submittedName>
</protein>
<feature type="transmembrane region" description="Helical" evidence="5">
    <location>
        <begin position="218"/>
        <end position="235"/>
    </location>
</feature>
<evidence type="ECO:0000256" key="2">
    <source>
        <dbReference type="ARBA" id="ARBA00022692"/>
    </source>
</evidence>
<dbReference type="OrthoDB" id="73612at2759"/>
<organism evidence="6 7">
    <name type="scientific">Rhizopus oryzae</name>
    <name type="common">Mucormycosis agent</name>
    <name type="synonym">Rhizopus arrhizus var. delemar</name>
    <dbReference type="NCBI Taxonomy" id="64495"/>
    <lineage>
        <taxon>Eukaryota</taxon>
        <taxon>Fungi</taxon>
        <taxon>Fungi incertae sedis</taxon>
        <taxon>Mucoromycota</taxon>
        <taxon>Mucoromycotina</taxon>
        <taxon>Mucoromycetes</taxon>
        <taxon>Mucorales</taxon>
        <taxon>Mucorineae</taxon>
        <taxon>Rhizopodaceae</taxon>
        <taxon>Rhizopus</taxon>
    </lineage>
</organism>
<comment type="subcellular location">
    <subcellularLocation>
        <location evidence="1">Membrane</location>
        <topology evidence="1">Multi-pass membrane protein</topology>
    </subcellularLocation>
</comment>
<comment type="caution">
    <text evidence="6">The sequence shown here is derived from an EMBL/GenBank/DDBJ whole genome shotgun (WGS) entry which is preliminary data.</text>
</comment>
<evidence type="ECO:0000313" key="7">
    <source>
        <dbReference type="Proteomes" id="UP000716291"/>
    </source>
</evidence>
<keyword evidence="2 5" id="KW-0812">Transmembrane</keyword>
<dbReference type="GO" id="GO:0006890">
    <property type="term" value="P:retrograde vesicle-mediated transport, Golgi to endoplasmic reticulum"/>
    <property type="evidence" value="ECO:0007669"/>
    <property type="project" value="InterPro"/>
</dbReference>
<dbReference type="InterPro" id="IPR035952">
    <property type="entry name" value="Rhomboid-like_sf"/>
</dbReference>
<proteinExistence type="predicted"/>
<evidence type="ECO:0000256" key="5">
    <source>
        <dbReference type="SAM" id="Phobius"/>
    </source>
</evidence>
<name>A0A9P6X8K6_RHIOR</name>
<feature type="transmembrane region" description="Helical" evidence="5">
    <location>
        <begin position="12"/>
        <end position="30"/>
    </location>
</feature>
<dbReference type="Pfam" id="PF08551">
    <property type="entry name" value="DUF1751"/>
    <property type="match status" value="1"/>
</dbReference>
<evidence type="ECO:0000256" key="3">
    <source>
        <dbReference type="ARBA" id="ARBA00022989"/>
    </source>
</evidence>
<dbReference type="FunFam" id="1.20.1540.10:FF:000004">
    <property type="entry name" value="Transmembrane protein 115"/>
    <property type="match status" value="1"/>
</dbReference>
<dbReference type="AlphaFoldDB" id="A0A9P6X8K6"/>
<feature type="transmembrane region" description="Helical" evidence="5">
    <location>
        <begin position="173"/>
        <end position="192"/>
    </location>
</feature>
<evidence type="ECO:0000256" key="1">
    <source>
        <dbReference type="ARBA" id="ARBA00004141"/>
    </source>
</evidence>
<dbReference type="Gene3D" id="1.20.1540.10">
    <property type="entry name" value="Rhomboid-like"/>
    <property type="match status" value="1"/>
</dbReference>
<dbReference type="InterPro" id="IPR013861">
    <property type="entry name" value="TMEM115/Pdh1/Rbl19"/>
</dbReference>
<feature type="transmembrane region" description="Helical" evidence="5">
    <location>
        <begin position="102"/>
        <end position="125"/>
    </location>
</feature>
<evidence type="ECO:0000313" key="6">
    <source>
        <dbReference type="EMBL" id="KAG1307840.1"/>
    </source>
</evidence>